<keyword evidence="1" id="KW-1133">Transmembrane helix</keyword>
<dbReference type="STRING" id="1542390.KX01_1337"/>
<organism evidence="2 3">
    <name type="scientific">Francisella frigiditurris</name>
    <dbReference type="NCBI Taxonomy" id="1542390"/>
    <lineage>
        <taxon>Bacteria</taxon>
        <taxon>Pseudomonadati</taxon>
        <taxon>Pseudomonadota</taxon>
        <taxon>Gammaproteobacteria</taxon>
        <taxon>Thiotrichales</taxon>
        <taxon>Francisellaceae</taxon>
        <taxon>Francisella</taxon>
    </lineage>
</organism>
<name>A0A1J0KUB6_9GAMM</name>
<proteinExistence type="predicted"/>
<reference evidence="3" key="1">
    <citation type="submission" date="2014-10" db="EMBL/GenBank/DDBJ databases">
        <authorList>
            <person name="Kuske C.R."/>
            <person name="Challacombe J.F."/>
            <person name="Daligault H.E."/>
            <person name="Davenport K.W."/>
            <person name="Johnson S.L."/>
            <person name="Siddaramappa S."/>
            <person name="Petersen J.M."/>
        </authorList>
    </citation>
    <scope>NUCLEOTIDE SEQUENCE [LARGE SCALE GENOMIC DNA]</scope>
    <source>
        <strain evidence="3">CA97-1460</strain>
    </source>
</reference>
<feature type="transmembrane region" description="Helical" evidence="1">
    <location>
        <begin position="48"/>
        <end position="67"/>
    </location>
</feature>
<evidence type="ECO:0000256" key="1">
    <source>
        <dbReference type="SAM" id="Phobius"/>
    </source>
</evidence>
<dbReference type="KEGG" id="frc:KX01_1337"/>
<evidence type="ECO:0000313" key="2">
    <source>
        <dbReference type="EMBL" id="APC97384.1"/>
    </source>
</evidence>
<protein>
    <submittedName>
        <fullName evidence="2">Uncharacterized protein</fullName>
    </submittedName>
</protein>
<dbReference type="RefSeq" id="WP_071664235.1">
    <property type="nucleotide sequence ID" value="NZ_CP009654.1"/>
</dbReference>
<dbReference type="Proteomes" id="UP000182521">
    <property type="component" value="Chromosome"/>
</dbReference>
<keyword evidence="1" id="KW-0812">Transmembrane</keyword>
<dbReference type="InterPro" id="IPR052165">
    <property type="entry name" value="Membrane_assoc_protease"/>
</dbReference>
<evidence type="ECO:0000313" key="3">
    <source>
        <dbReference type="Proteomes" id="UP000182521"/>
    </source>
</evidence>
<keyword evidence="3" id="KW-1185">Reference proteome</keyword>
<dbReference type="PANTHER" id="PTHR33507:SF3">
    <property type="entry name" value="INNER MEMBRANE PROTEIN YBBJ"/>
    <property type="match status" value="1"/>
</dbReference>
<dbReference type="GO" id="GO:0005886">
    <property type="term" value="C:plasma membrane"/>
    <property type="evidence" value="ECO:0007669"/>
    <property type="project" value="TreeGrafter"/>
</dbReference>
<dbReference type="AlphaFoldDB" id="A0A1J0KUB6"/>
<keyword evidence="1" id="KW-0472">Membrane</keyword>
<feature type="transmembrane region" description="Helical" evidence="1">
    <location>
        <begin position="9"/>
        <end position="42"/>
    </location>
</feature>
<dbReference type="PANTHER" id="PTHR33507">
    <property type="entry name" value="INNER MEMBRANE PROTEIN YBBJ"/>
    <property type="match status" value="1"/>
</dbReference>
<dbReference type="EMBL" id="CP009654">
    <property type="protein sequence ID" value="APC97384.1"/>
    <property type="molecule type" value="Genomic_DNA"/>
</dbReference>
<accession>A0A1J0KUB6</accession>
<dbReference type="OrthoDB" id="9810336at2"/>
<sequence length="143" mass="16366">MEEYLYWLLIAIICFIIEIFSFTTFFLFIGIATLIMSIFLYFIPNMDIMLQAVIFLILSLLVVIAFYKFGKKLKIKKVGHLDVNDRMSIYVGRVVEALSDSENGIVKVQLGDTVWRAKVNDVSKGSKLKITGFESTTFICEKV</sequence>
<gene>
    <name evidence="2" type="ORF">KX01_1337</name>
</gene>